<dbReference type="SUPFAM" id="SSF52266">
    <property type="entry name" value="SGNH hydrolase"/>
    <property type="match status" value="1"/>
</dbReference>
<dbReference type="EMBL" id="CAJRAU010000008">
    <property type="protein sequence ID" value="CAG5073151.1"/>
    <property type="molecule type" value="Genomic_DNA"/>
</dbReference>
<dbReference type="Proteomes" id="UP000679725">
    <property type="component" value="Unassembled WGS sequence"/>
</dbReference>
<organism evidence="1 2">
    <name type="scientific">Dyadobacter linearis</name>
    <dbReference type="NCBI Taxonomy" id="2823330"/>
    <lineage>
        <taxon>Bacteria</taxon>
        <taxon>Pseudomonadati</taxon>
        <taxon>Bacteroidota</taxon>
        <taxon>Cytophagia</taxon>
        <taxon>Cytophagales</taxon>
        <taxon>Spirosomataceae</taxon>
        <taxon>Dyadobacter</taxon>
    </lineage>
</organism>
<dbReference type="RefSeq" id="WP_215235924.1">
    <property type="nucleotide sequence ID" value="NZ_CAJRAU010000008.1"/>
</dbReference>
<comment type="caution">
    <text evidence="1">The sequence shown here is derived from an EMBL/GenBank/DDBJ whole genome shotgun (WGS) entry which is preliminary data.</text>
</comment>
<proteinExistence type="predicted"/>
<protein>
    <submittedName>
        <fullName evidence="1">Uncharacterized protein</fullName>
    </submittedName>
</protein>
<name>A0ABN7RH99_9BACT</name>
<sequence>MVGKLSAWLVLLLAFKMAAVLLVEQFYTDPRRDVNARHELCRAYKPNVVFIGTSRTLFGIDPAIFDSLNQQKTRSYNFGIFSLSPQTSIQIAEDIVSKSAAVRTIYIELSALDYGIHALEPQDVIPDAIFRMHVIADCSEIDLSDKINAFFKGLNATLLQMLSIAPQITVAKKIFVHNPHPIQGDPELRDNGHQSVSLALSETLDRTQSHKIATSNLFRKRPTGSPNTYFVSKIRKLITHAQQRGVKVIFFIGNNISQGEYQILSQVAPFLPEENLIRLPAQLLLTEFFEPENMFDRHHLNQKGAAIYTRFLQEESSKRP</sequence>
<evidence type="ECO:0000313" key="1">
    <source>
        <dbReference type="EMBL" id="CAG5073151.1"/>
    </source>
</evidence>
<keyword evidence="2" id="KW-1185">Reference proteome</keyword>
<evidence type="ECO:0000313" key="2">
    <source>
        <dbReference type="Proteomes" id="UP000679725"/>
    </source>
</evidence>
<reference evidence="1 2" key="1">
    <citation type="submission" date="2021-04" db="EMBL/GenBank/DDBJ databases">
        <authorList>
            <person name="Rodrigo-Torres L."/>
            <person name="Arahal R. D."/>
            <person name="Lucena T."/>
        </authorList>
    </citation>
    <scope>NUCLEOTIDE SEQUENCE [LARGE SCALE GENOMIC DNA]</scope>
    <source>
        <strain evidence="1 2">CECT 9623</strain>
    </source>
</reference>
<accession>A0ABN7RH99</accession>
<gene>
    <name evidence="1" type="ORF">DYBT9623_04655</name>
</gene>